<evidence type="ECO:0000313" key="2">
    <source>
        <dbReference type="EMBL" id="TWW65969.1"/>
    </source>
</evidence>
<proteinExistence type="predicted"/>
<accession>A0A5C6NH78</accession>
<feature type="compositionally biased region" description="Polar residues" evidence="1">
    <location>
        <begin position="47"/>
        <end position="59"/>
    </location>
</feature>
<feature type="non-terminal residue" evidence="2">
    <location>
        <position position="1"/>
    </location>
</feature>
<dbReference type="AlphaFoldDB" id="A0A5C6NH78"/>
<reference evidence="2 3" key="1">
    <citation type="submission" date="2019-04" db="EMBL/GenBank/DDBJ databases">
        <title>Chromosome genome assembly for Takifugu flavidus.</title>
        <authorList>
            <person name="Xiao S."/>
        </authorList>
    </citation>
    <scope>NUCLEOTIDE SEQUENCE [LARGE SCALE GENOMIC DNA]</scope>
    <source>
        <strain evidence="2">HTHZ2018</strain>
        <tissue evidence="2">Muscle</tissue>
    </source>
</reference>
<protein>
    <submittedName>
        <fullName evidence="2">Uncharacterized protein</fullName>
    </submittedName>
</protein>
<evidence type="ECO:0000313" key="3">
    <source>
        <dbReference type="Proteomes" id="UP000324091"/>
    </source>
</evidence>
<evidence type="ECO:0000256" key="1">
    <source>
        <dbReference type="SAM" id="MobiDB-lite"/>
    </source>
</evidence>
<sequence length="97" mass="10276">NQPIAPIVQRLNLRSPNGGFARSAAAGERPRGARARTRTGDAATPRQTWGTEPETSSQEAPGGISGRDPLGPRSRDPPGSGGFLQIRTGSFRKFLHS</sequence>
<feature type="region of interest" description="Disordered" evidence="1">
    <location>
        <begin position="1"/>
        <end position="89"/>
    </location>
</feature>
<dbReference type="EMBL" id="RHFK02000013">
    <property type="protein sequence ID" value="TWW65969.1"/>
    <property type="molecule type" value="Genomic_DNA"/>
</dbReference>
<organism evidence="2 3">
    <name type="scientific">Takifugu flavidus</name>
    <name type="common">sansaifugu</name>
    <dbReference type="NCBI Taxonomy" id="433684"/>
    <lineage>
        <taxon>Eukaryota</taxon>
        <taxon>Metazoa</taxon>
        <taxon>Chordata</taxon>
        <taxon>Craniata</taxon>
        <taxon>Vertebrata</taxon>
        <taxon>Euteleostomi</taxon>
        <taxon>Actinopterygii</taxon>
        <taxon>Neopterygii</taxon>
        <taxon>Teleostei</taxon>
        <taxon>Neoteleostei</taxon>
        <taxon>Acanthomorphata</taxon>
        <taxon>Eupercaria</taxon>
        <taxon>Tetraodontiformes</taxon>
        <taxon>Tetradontoidea</taxon>
        <taxon>Tetraodontidae</taxon>
        <taxon>Takifugu</taxon>
    </lineage>
</organism>
<keyword evidence="3" id="KW-1185">Reference proteome</keyword>
<dbReference type="Proteomes" id="UP000324091">
    <property type="component" value="Chromosome 20"/>
</dbReference>
<name>A0A5C6NH78_9TELE</name>
<comment type="caution">
    <text evidence="2">The sequence shown here is derived from an EMBL/GenBank/DDBJ whole genome shotgun (WGS) entry which is preliminary data.</text>
</comment>
<gene>
    <name evidence="2" type="ORF">D4764_20G0000010</name>
</gene>